<accession>A0A2R8FBC4</accession>
<evidence type="ECO:0000256" key="1">
    <source>
        <dbReference type="SAM" id="MobiDB-lite"/>
    </source>
</evidence>
<evidence type="ECO:0000313" key="2">
    <source>
        <dbReference type="EMBL" id="SPN73596.1"/>
    </source>
</evidence>
<reference evidence="3" key="1">
    <citation type="submission" date="2017-11" db="EMBL/GenBank/DDBJ databases">
        <authorList>
            <person name="Seth-Smith MB H."/>
        </authorList>
    </citation>
    <scope>NUCLEOTIDE SEQUENCE [LARGE SCALE GENOMIC DNA]</scope>
</reference>
<dbReference type="KEGG" id="csee:C10C_0429"/>
<gene>
    <name evidence="2" type="ORF">C10C_0429</name>
</gene>
<evidence type="ECO:0000313" key="3">
    <source>
        <dbReference type="Proteomes" id="UP000244926"/>
    </source>
</evidence>
<feature type="compositionally biased region" description="Basic and acidic residues" evidence="1">
    <location>
        <begin position="166"/>
        <end position="179"/>
    </location>
</feature>
<feature type="region of interest" description="Disordered" evidence="1">
    <location>
        <begin position="129"/>
        <end position="203"/>
    </location>
</feature>
<organism evidence="2 3">
    <name type="scientific">Chlamydia serpentis</name>
    <dbReference type="NCBI Taxonomy" id="1967782"/>
    <lineage>
        <taxon>Bacteria</taxon>
        <taxon>Pseudomonadati</taxon>
        <taxon>Chlamydiota</taxon>
        <taxon>Chlamydiia</taxon>
        <taxon>Chlamydiales</taxon>
        <taxon>Chlamydiaceae</taxon>
        <taxon>Chlamydia/Chlamydophila group</taxon>
        <taxon>Chlamydia</taxon>
    </lineage>
</organism>
<feature type="compositionally biased region" description="Gly residues" evidence="1">
    <location>
        <begin position="1"/>
        <end position="10"/>
    </location>
</feature>
<feature type="region of interest" description="Disordered" evidence="1">
    <location>
        <begin position="1"/>
        <end position="108"/>
    </location>
</feature>
<sequence length="526" mass="58540">MAVGGIGGPGRTPPPLPPKRDRKVQKENLGPHEVSTENFGPSIEERKAQLGGSEKIPMPSTKEPGSSGDKKPGLLGRIWNGVKKIFRRPSSPTPREISSPRLPGYVEHGVRLPGLEGFRERIQRRETDVDFLEEVQEPDTEDKTTQKSSHPEDNVHQSKSRSTFYYDEHMNPIDQKDEDTSSVSSSSSLSKLQKAVEQTRDAMKRASGSMALAGEKFIGKVKTSLDSRTVSSTGYFIDDDFDPNQAVNNLSDSLTELNALAPEFLPREVSEGAQALMRELQEDVSSISSEEVNWGQVDDQYLSDCMNEGIKVENKIEDLLMDDDLIYAQIEWATKNDKRESPVELATGVEYAKLADLNSEAEKTSAEGTSSQSRADRIRMALRNLVRGIFEALAAFFRSLAMQLNRARHAAAEAVRRCFNPRRNEHLQPRYDDNEDASLRDDTISWLQSEGVVTEGMSGESIEMRPLGGDSGTNNNDTPFPRSALSEELVNFLADWNQRQAHAGNQDGKEGLAFEHIKLFKPKDDN</sequence>
<dbReference type="Proteomes" id="UP000244926">
    <property type="component" value="Chromosome I"/>
</dbReference>
<dbReference type="EMBL" id="LT993738">
    <property type="protein sequence ID" value="SPN73596.1"/>
    <property type="molecule type" value="Genomic_DNA"/>
</dbReference>
<proteinExistence type="predicted"/>
<feature type="compositionally biased region" description="Acidic residues" evidence="1">
    <location>
        <begin position="129"/>
        <end position="140"/>
    </location>
</feature>
<protein>
    <submittedName>
        <fullName evidence="2">Uncharacterized protein</fullName>
    </submittedName>
</protein>
<dbReference type="OrthoDB" id="17725at2"/>
<keyword evidence="3" id="KW-1185">Reference proteome</keyword>
<name>A0A2R8FBC4_9CHLA</name>
<feature type="compositionally biased region" description="Low complexity" evidence="1">
    <location>
        <begin position="181"/>
        <end position="190"/>
    </location>
</feature>
<dbReference type="AlphaFoldDB" id="A0A2R8FBC4"/>
<feature type="compositionally biased region" description="Basic and acidic residues" evidence="1">
    <location>
        <begin position="141"/>
        <end position="156"/>
    </location>
</feature>
<dbReference type="RefSeq" id="WP_108896554.1">
    <property type="nucleotide sequence ID" value="NZ_LT993738.1"/>
</dbReference>